<dbReference type="SMART" id="SM00387">
    <property type="entry name" value="HATPase_c"/>
    <property type="match status" value="1"/>
</dbReference>
<name>A0ABN1QZX1_9ACTN</name>
<dbReference type="PANTHER" id="PTHR24421:SF10">
    <property type="entry name" value="NITRATE_NITRITE SENSOR PROTEIN NARQ"/>
    <property type="match status" value="1"/>
</dbReference>
<keyword evidence="12" id="KW-1185">Reference proteome</keyword>
<dbReference type="InterPro" id="IPR011712">
    <property type="entry name" value="Sig_transdc_His_kin_sub3_dim/P"/>
</dbReference>
<dbReference type="InterPro" id="IPR036890">
    <property type="entry name" value="HATPase_C_sf"/>
</dbReference>
<comment type="catalytic activity">
    <reaction evidence="1">
        <text>ATP + protein L-histidine = ADP + protein N-phospho-L-histidine.</text>
        <dbReference type="EC" id="2.7.13.3"/>
    </reaction>
</comment>
<evidence type="ECO:0000256" key="8">
    <source>
        <dbReference type="ARBA" id="ARBA00023012"/>
    </source>
</evidence>
<dbReference type="EC" id="2.7.13.3" evidence="2"/>
<comment type="caution">
    <text evidence="11">The sequence shown here is derived from an EMBL/GenBank/DDBJ whole genome shotgun (WGS) entry which is preliminary data.</text>
</comment>
<evidence type="ECO:0000256" key="2">
    <source>
        <dbReference type="ARBA" id="ARBA00012438"/>
    </source>
</evidence>
<feature type="transmembrane region" description="Helical" evidence="9">
    <location>
        <begin position="158"/>
        <end position="181"/>
    </location>
</feature>
<evidence type="ECO:0000313" key="12">
    <source>
        <dbReference type="Proteomes" id="UP001500542"/>
    </source>
</evidence>
<feature type="transmembrane region" description="Helical" evidence="9">
    <location>
        <begin position="120"/>
        <end position="138"/>
    </location>
</feature>
<organism evidence="11 12">
    <name type="scientific">Kribbella koreensis</name>
    <dbReference type="NCBI Taxonomy" id="57909"/>
    <lineage>
        <taxon>Bacteria</taxon>
        <taxon>Bacillati</taxon>
        <taxon>Actinomycetota</taxon>
        <taxon>Actinomycetes</taxon>
        <taxon>Propionibacteriales</taxon>
        <taxon>Kribbellaceae</taxon>
        <taxon>Kribbella</taxon>
    </lineage>
</organism>
<dbReference type="Pfam" id="PF07730">
    <property type="entry name" value="HisKA_3"/>
    <property type="match status" value="1"/>
</dbReference>
<keyword evidence="9" id="KW-1133">Transmembrane helix</keyword>
<proteinExistence type="predicted"/>
<evidence type="ECO:0000256" key="6">
    <source>
        <dbReference type="ARBA" id="ARBA00022777"/>
    </source>
</evidence>
<dbReference type="CDD" id="cd16917">
    <property type="entry name" value="HATPase_UhpB-NarQ-NarX-like"/>
    <property type="match status" value="1"/>
</dbReference>
<keyword evidence="5" id="KW-0547">Nucleotide-binding</keyword>
<sequence>MSGPSLPSIRRFLTDPANRLWLDGLLAGALVAAMVYDITANRSQGTHWAWAGARPELLLFACAAPASLTLRRVAPEIPSVILGFTGLLIYPVTQTHWVLTPALAVALYSLGVWRSWPRSLAVAASGLVALPVVGRLVAGRPIARLVTDVGSVEGDEPWALRAWPIWLSALMLAAWAVGLLVRMGRENRLAAVRESELLKQNQEHEQVQVLLEGRSQIARDLHDVVAHHVNLIVIQAETGPDLVQREQGDVLQGFQRIGDAGRKALGELDRMLSALRDAHGVPDPSLTPQPGLKELRALTDGLSEQGLPVSLEIHGETDRVPDGAQLTAYRLVQEALTNVVKHARASAVQVLVEVSATGVGVRITDDGQGFDPDSPADGRHGLVGMRERVRVHGGTLTINSQPGIGTTISALLPYSEEQANG</sequence>
<feature type="transmembrane region" description="Helical" evidence="9">
    <location>
        <begin position="94"/>
        <end position="113"/>
    </location>
</feature>
<dbReference type="InterPro" id="IPR005467">
    <property type="entry name" value="His_kinase_dom"/>
</dbReference>
<gene>
    <name evidence="11" type="ORF">GCM10009554_48990</name>
</gene>
<keyword evidence="9" id="KW-0472">Membrane</keyword>
<accession>A0ABN1QZX1</accession>
<evidence type="ECO:0000256" key="5">
    <source>
        <dbReference type="ARBA" id="ARBA00022741"/>
    </source>
</evidence>
<dbReference type="InterPro" id="IPR050482">
    <property type="entry name" value="Sensor_HK_TwoCompSys"/>
</dbReference>
<evidence type="ECO:0000256" key="3">
    <source>
        <dbReference type="ARBA" id="ARBA00022553"/>
    </source>
</evidence>
<dbReference type="PANTHER" id="PTHR24421">
    <property type="entry name" value="NITRATE/NITRITE SENSOR PROTEIN NARX-RELATED"/>
    <property type="match status" value="1"/>
</dbReference>
<feature type="domain" description="Histidine kinase" evidence="10">
    <location>
        <begin position="330"/>
        <end position="416"/>
    </location>
</feature>
<evidence type="ECO:0000256" key="7">
    <source>
        <dbReference type="ARBA" id="ARBA00022840"/>
    </source>
</evidence>
<keyword evidence="8" id="KW-0902">Two-component regulatory system</keyword>
<keyword evidence="4" id="KW-0808">Transferase</keyword>
<evidence type="ECO:0000259" key="10">
    <source>
        <dbReference type="PROSITE" id="PS50109"/>
    </source>
</evidence>
<protein>
    <recommendedName>
        <fullName evidence="2">histidine kinase</fullName>
        <ecNumber evidence="2">2.7.13.3</ecNumber>
    </recommendedName>
</protein>
<dbReference type="Gene3D" id="3.30.565.10">
    <property type="entry name" value="Histidine kinase-like ATPase, C-terminal domain"/>
    <property type="match status" value="1"/>
</dbReference>
<keyword evidence="7" id="KW-0067">ATP-binding</keyword>
<keyword evidence="3" id="KW-0597">Phosphoprotein</keyword>
<evidence type="ECO:0000256" key="4">
    <source>
        <dbReference type="ARBA" id="ARBA00022679"/>
    </source>
</evidence>
<dbReference type="EMBL" id="BAAAHK010000013">
    <property type="protein sequence ID" value="GAA0949866.1"/>
    <property type="molecule type" value="Genomic_DNA"/>
</dbReference>
<dbReference type="Pfam" id="PF02518">
    <property type="entry name" value="HATPase_c"/>
    <property type="match status" value="1"/>
</dbReference>
<dbReference type="InterPro" id="IPR003594">
    <property type="entry name" value="HATPase_dom"/>
</dbReference>
<feature type="transmembrane region" description="Helical" evidence="9">
    <location>
        <begin position="20"/>
        <end position="36"/>
    </location>
</feature>
<reference evidence="11 12" key="1">
    <citation type="journal article" date="2019" name="Int. J. Syst. Evol. Microbiol.">
        <title>The Global Catalogue of Microorganisms (GCM) 10K type strain sequencing project: providing services to taxonomists for standard genome sequencing and annotation.</title>
        <authorList>
            <consortium name="The Broad Institute Genomics Platform"/>
            <consortium name="The Broad Institute Genome Sequencing Center for Infectious Disease"/>
            <person name="Wu L."/>
            <person name="Ma J."/>
        </authorList>
    </citation>
    <scope>NUCLEOTIDE SEQUENCE [LARGE SCALE GENOMIC DNA]</scope>
    <source>
        <strain evidence="11 12">JCM 10977</strain>
    </source>
</reference>
<keyword evidence="6" id="KW-0418">Kinase</keyword>
<dbReference type="RefSeq" id="WP_343974486.1">
    <property type="nucleotide sequence ID" value="NZ_BAAAHK010000013.1"/>
</dbReference>
<evidence type="ECO:0000256" key="9">
    <source>
        <dbReference type="SAM" id="Phobius"/>
    </source>
</evidence>
<dbReference type="PROSITE" id="PS50109">
    <property type="entry name" value="HIS_KIN"/>
    <property type="match status" value="1"/>
</dbReference>
<evidence type="ECO:0000256" key="1">
    <source>
        <dbReference type="ARBA" id="ARBA00000085"/>
    </source>
</evidence>
<dbReference type="Proteomes" id="UP001500542">
    <property type="component" value="Unassembled WGS sequence"/>
</dbReference>
<evidence type="ECO:0000313" key="11">
    <source>
        <dbReference type="EMBL" id="GAA0949866.1"/>
    </source>
</evidence>
<dbReference type="SUPFAM" id="SSF55874">
    <property type="entry name" value="ATPase domain of HSP90 chaperone/DNA topoisomerase II/histidine kinase"/>
    <property type="match status" value="1"/>
</dbReference>
<keyword evidence="9" id="KW-0812">Transmembrane</keyword>
<dbReference type="Gene3D" id="1.20.5.1930">
    <property type="match status" value="1"/>
</dbReference>